<name>A0A9J5Z1I2_SOLCO</name>
<protein>
    <submittedName>
        <fullName evidence="1">Uncharacterized protein</fullName>
    </submittedName>
</protein>
<sequence>MNFNCPYFYYSHDKSPHALYQLKTWTSPPQFQDYNSFSAVLHFYNSDNNLEMLTRTDRSGAYLFDESYGQEILLLLLDTQVFSLCLLCIHHGDQLIRKVRPAYRDMRFIIRNTST</sequence>
<evidence type="ECO:0000313" key="1">
    <source>
        <dbReference type="EMBL" id="KAG5606803.1"/>
    </source>
</evidence>
<reference evidence="1 2" key="1">
    <citation type="submission" date="2020-09" db="EMBL/GenBank/DDBJ databases">
        <title>De no assembly of potato wild relative species, Solanum commersonii.</title>
        <authorList>
            <person name="Cho K."/>
        </authorList>
    </citation>
    <scope>NUCLEOTIDE SEQUENCE [LARGE SCALE GENOMIC DNA]</scope>
    <source>
        <strain evidence="1">LZ3.2</strain>
        <tissue evidence="1">Leaf</tissue>
    </source>
</reference>
<dbReference type="Proteomes" id="UP000824120">
    <property type="component" value="Chromosome 5"/>
</dbReference>
<accession>A0A9J5Z1I2</accession>
<proteinExistence type="predicted"/>
<organism evidence="1 2">
    <name type="scientific">Solanum commersonii</name>
    <name type="common">Commerson's wild potato</name>
    <name type="synonym">Commerson's nightshade</name>
    <dbReference type="NCBI Taxonomy" id="4109"/>
    <lineage>
        <taxon>Eukaryota</taxon>
        <taxon>Viridiplantae</taxon>
        <taxon>Streptophyta</taxon>
        <taxon>Embryophyta</taxon>
        <taxon>Tracheophyta</taxon>
        <taxon>Spermatophyta</taxon>
        <taxon>Magnoliopsida</taxon>
        <taxon>eudicotyledons</taxon>
        <taxon>Gunneridae</taxon>
        <taxon>Pentapetalae</taxon>
        <taxon>asterids</taxon>
        <taxon>lamiids</taxon>
        <taxon>Solanales</taxon>
        <taxon>Solanaceae</taxon>
        <taxon>Solanoideae</taxon>
        <taxon>Solaneae</taxon>
        <taxon>Solanum</taxon>
    </lineage>
</organism>
<feature type="non-terminal residue" evidence="1">
    <location>
        <position position="1"/>
    </location>
</feature>
<keyword evidence="2" id="KW-1185">Reference proteome</keyword>
<evidence type="ECO:0000313" key="2">
    <source>
        <dbReference type="Proteomes" id="UP000824120"/>
    </source>
</evidence>
<dbReference type="EMBL" id="JACXVP010000005">
    <property type="protein sequence ID" value="KAG5606803.1"/>
    <property type="molecule type" value="Genomic_DNA"/>
</dbReference>
<comment type="caution">
    <text evidence="1">The sequence shown here is derived from an EMBL/GenBank/DDBJ whole genome shotgun (WGS) entry which is preliminary data.</text>
</comment>
<dbReference type="AlphaFoldDB" id="A0A9J5Z1I2"/>
<gene>
    <name evidence="1" type="ORF">H5410_028295</name>
</gene>